<dbReference type="Pfam" id="PF13374">
    <property type="entry name" value="TPR_10"/>
    <property type="match status" value="2"/>
</dbReference>
<dbReference type="Pfam" id="PF12770">
    <property type="entry name" value="CHAT"/>
    <property type="match status" value="1"/>
</dbReference>
<feature type="region of interest" description="Disordered" evidence="1">
    <location>
        <begin position="643"/>
        <end position="674"/>
    </location>
</feature>
<evidence type="ECO:0000259" key="2">
    <source>
        <dbReference type="Pfam" id="PF12770"/>
    </source>
</evidence>
<dbReference type="Gene3D" id="1.25.40.10">
    <property type="entry name" value="Tetratricopeptide repeat domain"/>
    <property type="match status" value="2"/>
</dbReference>
<dbReference type="InterPro" id="IPR024983">
    <property type="entry name" value="CHAT_dom"/>
</dbReference>
<evidence type="ECO:0000313" key="4">
    <source>
        <dbReference type="Proteomes" id="UP000289323"/>
    </source>
</evidence>
<dbReference type="EMBL" id="OUUZ01000018">
    <property type="protein sequence ID" value="SPQ26885.1"/>
    <property type="molecule type" value="Genomic_DNA"/>
</dbReference>
<sequence length="869" mass="96633">MDNLDLQQLMRHLGATDEDMADHLMFFALEAYEEHKMTGSVQDIDVAIRASRLALSMTPGDHPDRVGFLNKHGGFLEARYGRKGQMTDLEEGIDVARQAVESAPEGHPERPACFNNLGTKLYERYERTGQTTDLEEAIDAARQAVKLTPKDHREREACLNNLGNYLLRRYERTGERSDLNEAIEVARQAVQLAPNRHPNRAVCLNNLGAMLARRYEWTDQIADLDEAIEVARQALALTPEDHPMRALWMDNLGISLRSRHERTGRTIDLRDAIDASQQAIELIPKDHPNRASCLSNLAKALERRYELTGQMADLDDALRRLQEAWSCRAATPFRRVRAAEFCLRLLLLRGNFATASQVGMEVIDLLPTVNTRLLDRDDQEFVMFTFGGIAANLCASLMALNRPDDALQYLEKGRAVIIGQLVDSRSDVSGLAQQHPDIARRYERLRDEVNTPLRGVKGDAAGKQMLQRRRVAAAELDACVREIRGIAGHDRFLLGQTVDEMKECAAGGFIIVVNITEFRSDAIIISPATIRAINFEGLSFSEVKDWLGKDWGGRESEFRRKNDEYLRYLSWLWHNFVEQLLDEVSSLHTQSEGLPRVWWIGTGLASSMPFHAAGIHSPGSTDHAYSRAVSSYTPSIKALRHSKARAGSTEPITGGTLLMATMPTTPRPSDGGKKLCDLPGVTEEKARVINATKGHLTPEVLEHPSVEQVITRLQTCRVAHFACHGWTDHSDPSESGLVLQRQGAGGAAEQERLTVRRVSELSLRQARLAYLSACSTAENKTAWLADEVLHVVSGFQVAGFPHVVGCLWPSDDSVCVVVAERLYTSLFAAGRKGWSGGEVASALREAVMAVRAAEMDMPLLWAQFVHYGA</sequence>
<dbReference type="PANTHER" id="PTHR19959">
    <property type="entry name" value="KINESIN LIGHT CHAIN"/>
    <property type="match status" value="1"/>
</dbReference>
<accession>A0A3S4AV90</accession>
<evidence type="ECO:0000256" key="1">
    <source>
        <dbReference type="SAM" id="MobiDB-lite"/>
    </source>
</evidence>
<dbReference type="Proteomes" id="UP000289323">
    <property type="component" value="Unassembled WGS sequence"/>
</dbReference>
<gene>
    <name evidence="3" type="ORF">TT172_LOCUS9304</name>
</gene>
<dbReference type="SUPFAM" id="SSF48452">
    <property type="entry name" value="TPR-like"/>
    <property type="match status" value="1"/>
</dbReference>
<reference evidence="3 4" key="1">
    <citation type="submission" date="2018-04" db="EMBL/GenBank/DDBJ databases">
        <authorList>
            <person name="Huttner S."/>
            <person name="Dainat J."/>
        </authorList>
    </citation>
    <scope>NUCLEOTIDE SEQUENCE [LARGE SCALE GENOMIC DNA]</scope>
</reference>
<feature type="domain" description="CHAT" evidence="2">
    <location>
        <begin position="567"/>
        <end position="869"/>
    </location>
</feature>
<proteinExistence type="predicted"/>
<evidence type="ECO:0000313" key="3">
    <source>
        <dbReference type="EMBL" id="SPQ26885.1"/>
    </source>
</evidence>
<dbReference type="AlphaFoldDB" id="A0A3S4AV90"/>
<dbReference type="InterPro" id="IPR011990">
    <property type="entry name" value="TPR-like_helical_dom_sf"/>
</dbReference>
<organism evidence="3 4">
    <name type="scientific">Thermothielavioides terrestris</name>
    <dbReference type="NCBI Taxonomy" id="2587410"/>
    <lineage>
        <taxon>Eukaryota</taxon>
        <taxon>Fungi</taxon>
        <taxon>Dikarya</taxon>
        <taxon>Ascomycota</taxon>
        <taxon>Pezizomycotina</taxon>
        <taxon>Sordariomycetes</taxon>
        <taxon>Sordariomycetidae</taxon>
        <taxon>Sordariales</taxon>
        <taxon>Chaetomiaceae</taxon>
        <taxon>Thermothielavioides</taxon>
    </lineage>
</organism>
<name>A0A3S4AV90_9PEZI</name>
<dbReference type="PANTHER" id="PTHR19959:SF119">
    <property type="entry name" value="FUNGAL LIPASE-LIKE DOMAIN-CONTAINING PROTEIN"/>
    <property type="match status" value="1"/>
</dbReference>
<protein>
    <submittedName>
        <fullName evidence="3">907a84fc-40af-4c23-8109-9cb006c013ad</fullName>
    </submittedName>
</protein>